<evidence type="ECO:0000259" key="2">
    <source>
        <dbReference type="PROSITE" id="PS50043"/>
    </source>
</evidence>
<protein>
    <recommendedName>
        <fullName evidence="2">HTH luxR-type domain-containing protein</fullName>
    </recommendedName>
</protein>
<dbReference type="GO" id="GO:0003677">
    <property type="term" value="F:DNA binding"/>
    <property type="evidence" value="ECO:0007669"/>
    <property type="project" value="UniProtKB-KW"/>
</dbReference>
<evidence type="ECO:0000313" key="3">
    <source>
        <dbReference type="EMBL" id="NCH88960.1"/>
    </source>
</evidence>
<evidence type="ECO:0000256" key="1">
    <source>
        <dbReference type="ARBA" id="ARBA00023125"/>
    </source>
</evidence>
<dbReference type="Proteomes" id="UP000778262">
    <property type="component" value="Unassembled WGS sequence"/>
</dbReference>
<dbReference type="InterPro" id="IPR016032">
    <property type="entry name" value="Sig_transdc_resp-reg_C-effctor"/>
</dbReference>
<dbReference type="PROSITE" id="PS50043">
    <property type="entry name" value="HTH_LUXR_2"/>
    <property type="match status" value="1"/>
</dbReference>
<name>A0A9Q4XMX8_9ENTR</name>
<gene>
    <name evidence="3" type="ORF">EHJ13_16195</name>
</gene>
<dbReference type="InterPro" id="IPR036388">
    <property type="entry name" value="WH-like_DNA-bd_sf"/>
</dbReference>
<dbReference type="AlphaFoldDB" id="A0A9Q4XMX8"/>
<dbReference type="EMBL" id="RPBY01000006">
    <property type="protein sequence ID" value="NCH88960.1"/>
    <property type="molecule type" value="Genomic_DNA"/>
</dbReference>
<proteinExistence type="predicted"/>
<comment type="caution">
    <text evidence="3">The sequence shown here is derived from an EMBL/GenBank/DDBJ whole genome shotgun (WGS) entry which is preliminary data.</text>
</comment>
<organism evidence="3 4">
    <name type="scientific">Cronobacter dublinensis</name>
    <dbReference type="NCBI Taxonomy" id="413497"/>
    <lineage>
        <taxon>Bacteria</taxon>
        <taxon>Pseudomonadati</taxon>
        <taxon>Pseudomonadota</taxon>
        <taxon>Gammaproteobacteria</taxon>
        <taxon>Enterobacterales</taxon>
        <taxon>Enterobacteriaceae</taxon>
        <taxon>Cronobacter</taxon>
    </lineage>
</organism>
<reference evidence="3" key="1">
    <citation type="submission" date="2018-11" db="EMBL/GenBank/DDBJ databases">
        <title>Genomics analysis of Putative Virulence Factors on Adhesion and Cytotoxicity for Cronobacter spp.</title>
        <authorList>
            <person name="Cui J."/>
        </authorList>
    </citation>
    <scope>NUCLEOTIDE SEQUENCE</scope>
    <source>
        <strain evidence="3">SD69</strain>
    </source>
</reference>
<accession>A0A9Q4XMX8</accession>
<dbReference type="Gene3D" id="1.10.10.10">
    <property type="entry name" value="Winged helix-like DNA-binding domain superfamily/Winged helix DNA-binding domain"/>
    <property type="match status" value="1"/>
</dbReference>
<dbReference type="GO" id="GO:0006355">
    <property type="term" value="P:regulation of DNA-templated transcription"/>
    <property type="evidence" value="ECO:0007669"/>
    <property type="project" value="InterPro"/>
</dbReference>
<dbReference type="Pfam" id="PF00196">
    <property type="entry name" value="GerE"/>
    <property type="match status" value="1"/>
</dbReference>
<sequence length="67" mass="7791">MTGMSLKQIGEWSGIPEKSVSYYKRRVMRKIGVNNNNEFIIWFLKADTIFQCEAAEQIIPRCREPAP</sequence>
<dbReference type="InterPro" id="IPR000792">
    <property type="entry name" value="Tscrpt_reg_LuxR_C"/>
</dbReference>
<evidence type="ECO:0000313" key="4">
    <source>
        <dbReference type="Proteomes" id="UP000778262"/>
    </source>
</evidence>
<keyword evidence="1" id="KW-0238">DNA-binding</keyword>
<dbReference type="SUPFAM" id="SSF46894">
    <property type="entry name" value="C-terminal effector domain of the bipartite response regulators"/>
    <property type="match status" value="1"/>
</dbReference>
<feature type="domain" description="HTH luxR-type" evidence="2">
    <location>
        <begin position="1"/>
        <end position="47"/>
    </location>
</feature>